<evidence type="ECO:0000259" key="1">
    <source>
        <dbReference type="Pfam" id="PF07929"/>
    </source>
</evidence>
<dbReference type="Gene3D" id="3.10.290.30">
    <property type="entry name" value="MM3350-like"/>
    <property type="match status" value="1"/>
</dbReference>
<dbReference type="EMBL" id="JASCXX010000008">
    <property type="protein sequence ID" value="MDI6449078.1"/>
    <property type="molecule type" value="Genomic_DNA"/>
</dbReference>
<evidence type="ECO:0000313" key="3">
    <source>
        <dbReference type="Proteomes" id="UP001431776"/>
    </source>
</evidence>
<dbReference type="AlphaFoldDB" id="A0AAW6TTY4"/>
<dbReference type="InterPro" id="IPR024047">
    <property type="entry name" value="MM3350-like_sf"/>
</dbReference>
<evidence type="ECO:0000313" key="2">
    <source>
        <dbReference type="EMBL" id="MDI6449078.1"/>
    </source>
</evidence>
<dbReference type="Pfam" id="PF07929">
    <property type="entry name" value="PRiA4_ORF3"/>
    <property type="match status" value="1"/>
</dbReference>
<dbReference type="PANTHER" id="PTHR41878:SF1">
    <property type="entry name" value="TNPR PROTEIN"/>
    <property type="match status" value="1"/>
</dbReference>
<comment type="caution">
    <text evidence="2">The sequence shown here is derived from an EMBL/GenBank/DDBJ whole genome shotgun (WGS) entry which is preliminary data.</text>
</comment>
<accession>A0AAW6TTY4</accession>
<dbReference type="RefSeq" id="WP_349244486.1">
    <property type="nucleotide sequence ID" value="NZ_JASCXX010000008.1"/>
</dbReference>
<gene>
    <name evidence="2" type="ORF">QJ522_08485</name>
</gene>
<protein>
    <submittedName>
        <fullName evidence="2">Plasmid pRiA4b ORF-3 family protein</fullName>
    </submittedName>
</protein>
<dbReference type="Proteomes" id="UP001431776">
    <property type="component" value="Unassembled WGS sequence"/>
</dbReference>
<name>A0AAW6TTY4_9BACT</name>
<organism evidence="2 3">
    <name type="scientific">Anaerobaca lacustris</name>
    <dbReference type="NCBI Taxonomy" id="3044600"/>
    <lineage>
        <taxon>Bacteria</taxon>
        <taxon>Pseudomonadati</taxon>
        <taxon>Planctomycetota</taxon>
        <taxon>Phycisphaerae</taxon>
        <taxon>Sedimentisphaerales</taxon>
        <taxon>Anaerobacaceae</taxon>
        <taxon>Anaerobaca</taxon>
    </lineage>
</organism>
<dbReference type="SUPFAM" id="SSF159941">
    <property type="entry name" value="MM3350-like"/>
    <property type="match status" value="1"/>
</dbReference>
<sequence>MARLKGIAMIYQIKIALDGIRPPIWRRVQVPAEMTLAELHEVIQLAMGWEDCHLHEFQIGHDRYGVPMDDDFGSDLDADEAKVQLDDVVRREKAKFRYTYDFGDNWRHTLTVEKILEAEPGVAYPVCLTGKRACPPEDCGGPWGYESLLEAKKHPKDPRCAELLEWAGPFDPEAFDLDAVNARLQPPRRPPCP</sequence>
<keyword evidence="3" id="KW-1185">Reference proteome</keyword>
<feature type="domain" description="Plasmid pRiA4b Orf3-like" evidence="1">
    <location>
        <begin position="10"/>
        <end position="178"/>
    </location>
</feature>
<proteinExistence type="predicted"/>
<dbReference type="PANTHER" id="PTHR41878">
    <property type="entry name" value="LEXA REPRESSOR-RELATED"/>
    <property type="match status" value="1"/>
</dbReference>
<reference evidence="2" key="1">
    <citation type="submission" date="2023-05" db="EMBL/GenBank/DDBJ databases">
        <title>Anaerotaeda fermentans gen. nov., sp. nov., a novel anaerobic planctomycete of the new family within the order Sedimentisphaerales isolated from Taman Peninsula, Russia.</title>
        <authorList>
            <person name="Khomyakova M.A."/>
            <person name="Merkel A.Y."/>
            <person name="Slobodkin A.I."/>
        </authorList>
    </citation>
    <scope>NUCLEOTIDE SEQUENCE</scope>
    <source>
        <strain evidence="2">M17dextr</strain>
    </source>
</reference>
<dbReference type="InterPro" id="IPR012912">
    <property type="entry name" value="Plasmid_pRiA4b_Orf3-like"/>
</dbReference>